<dbReference type="FunFam" id="1.10.10.10:FF:000214">
    <property type="entry name" value="Methylated-DNA--protein-cysteine methyltransferase"/>
    <property type="match status" value="1"/>
</dbReference>
<keyword evidence="7" id="KW-0227">DNA damage</keyword>
<comment type="catalytic activity">
    <reaction evidence="12">
        <text>a 6-O-methyl-2'-deoxyguanosine in DNA + L-cysteinyl-[protein] = S-methyl-L-cysteinyl-[protein] + a 2'-deoxyguanosine in DNA</text>
        <dbReference type="Rhea" id="RHEA:24000"/>
        <dbReference type="Rhea" id="RHEA-COMP:10131"/>
        <dbReference type="Rhea" id="RHEA-COMP:10132"/>
        <dbReference type="Rhea" id="RHEA-COMP:11367"/>
        <dbReference type="Rhea" id="RHEA-COMP:11368"/>
        <dbReference type="ChEBI" id="CHEBI:29950"/>
        <dbReference type="ChEBI" id="CHEBI:82612"/>
        <dbReference type="ChEBI" id="CHEBI:85445"/>
        <dbReference type="ChEBI" id="CHEBI:85448"/>
        <dbReference type="EC" id="2.1.1.63"/>
    </reaction>
</comment>
<dbReference type="InterPro" id="IPR001497">
    <property type="entry name" value="MethylDNA_cys_MeTrfase_AS"/>
</dbReference>
<gene>
    <name evidence="14" type="ORF">A9Q75_15430</name>
</gene>
<dbReference type="InterPro" id="IPR018060">
    <property type="entry name" value="HTH_AraC"/>
</dbReference>
<dbReference type="InterPro" id="IPR009057">
    <property type="entry name" value="Homeodomain-like_sf"/>
</dbReference>
<keyword evidence="9" id="KW-0010">Activator</keyword>
<dbReference type="SUPFAM" id="SSF57884">
    <property type="entry name" value="Ada DNA repair protein, N-terminal domain (N-Ada 10)"/>
    <property type="match status" value="1"/>
</dbReference>
<comment type="similarity">
    <text evidence="3">Belongs to the MGMT family.</text>
</comment>
<dbReference type="CDD" id="cd06445">
    <property type="entry name" value="ATase"/>
    <property type="match status" value="1"/>
</dbReference>
<dbReference type="SUPFAM" id="SSF53155">
    <property type="entry name" value="Methylated DNA-protein cysteine methyltransferase domain"/>
    <property type="match status" value="1"/>
</dbReference>
<dbReference type="Gene3D" id="3.40.10.10">
    <property type="entry name" value="DNA Methylphosphotriester Repair Domain"/>
    <property type="match status" value="1"/>
</dbReference>
<dbReference type="PROSITE" id="PS01124">
    <property type="entry name" value="HTH_ARAC_FAMILY_2"/>
    <property type="match status" value="1"/>
</dbReference>
<dbReference type="Pfam" id="PF01035">
    <property type="entry name" value="DNA_binding_1"/>
    <property type="match status" value="1"/>
</dbReference>
<evidence type="ECO:0000256" key="8">
    <source>
        <dbReference type="ARBA" id="ARBA00023015"/>
    </source>
</evidence>
<dbReference type="PANTHER" id="PTHR10815:SF14">
    <property type="entry name" value="BIFUNCTIONAL TRANSCRIPTIONAL ACTIVATOR_DNA REPAIR ENZYME ADA"/>
    <property type="match status" value="1"/>
</dbReference>
<evidence type="ECO:0000256" key="9">
    <source>
        <dbReference type="ARBA" id="ARBA00023159"/>
    </source>
</evidence>
<comment type="caution">
    <text evidence="14">The sequence shown here is derived from an EMBL/GenBank/DDBJ whole genome shotgun (WGS) entry which is preliminary data.</text>
</comment>
<evidence type="ECO:0000313" key="15">
    <source>
        <dbReference type="Proteomes" id="UP000243053"/>
    </source>
</evidence>
<evidence type="ECO:0000256" key="5">
    <source>
        <dbReference type="ARBA" id="ARBA00022603"/>
    </source>
</evidence>
<dbReference type="InterPro" id="IPR014048">
    <property type="entry name" value="MethylDNA_cys_MeTrfase_DNA-bd"/>
</dbReference>
<keyword evidence="8" id="KW-0805">Transcription regulation</keyword>
<organism evidence="14 15">
    <name type="scientific">Colwellia psychrerythraea</name>
    <name type="common">Vibrio psychroerythus</name>
    <dbReference type="NCBI Taxonomy" id="28229"/>
    <lineage>
        <taxon>Bacteria</taxon>
        <taxon>Pseudomonadati</taxon>
        <taxon>Pseudomonadota</taxon>
        <taxon>Gammaproteobacteria</taxon>
        <taxon>Alteromonadales</taxon>
        <taxon>Colwelliaceae</taxon>
        <taxon>Colwellia</taxon>
    </lineage>
</organism>
<dbReference type="Gene3D" id="1.10.10.60">
    <property type="entry name" value="Homeodomain-like"/>
    <property type="match status" value="1"/>
</dbReference>
<dbReference type="Pfam" id="PF02805">
    <property type="entry name" value="Ada_Zn_binding"/>
    <property type="match status" value="1"/>
</dbReference>
<dbReference type="SUPFAM" id="SSF46689">
    <property type="entry name" value="Homeodomain-like"/>
    <property type="match status" value="1"/>
</dbReference>
<evidence type="ECO:0000313" key="14">
    <source>
        <dbReference type="EMBL" id="OUR77115.1"/>
    </source>
</evidence>
<evidence type="ECO:0000256" key="11">
    <source>
        <dbReference type="ARBA" id="ARBA00023204"/>
    </source>
</evidence>
<keyword evidence="11" id="KW-0234">DNA repair</keyword>
<dbReference type="InterPro" id="IPR036631">
    <property type="entry name" value="MGMT_N_sf"/>
</dbReference>
<dbReference type="InterPro" id="IPR035451">
    <property type="entry name" value="Ada-like_dom_sf"/>
</dbReference>
<evidence type="ECO:0000256" key="3">
    <source>
        <dbReference type="ARBA" id="ARBA00008711"/>
    </source>
</evidence>
<dbReference type="GO" id="GO:0043565">
    <property type="term" value="F:sequence-specific DNA binding"/>
    <property type="evidence" value="ECO:0007669"/>
    <property type="project" value="InterPro"/>
</dbReference>
<evidence type="ECO:0000256" key="2">
    <source>
        <dbReference type="ARBA" id="ARBA00001947"/>
    </source>
</evidence>
<dbReference type="Proteomes" id="UP000243053">
    <property type="component" value="Unassembled WGS sequence"/>
</dbReference>
<protein>
    <recommendedName>
        <fullName evidence="4">methylated-DNA--[protein]-cysteine S-methyltransferase</fullName>
        <ecNumber evidence="4">2.1.1.63</ecNumber>
    </recommendedName>
</protein>
<dbReference type="InterPro" id="IPR036388">
    <property type="entry name" value="WH-like_DNA-bd_sf"/>
</dbReference>
<dbReference type="Gene3D" id="1.10.10.10">
    <property type="entry name" value="Winged helix-like DNA-binding domain superfamily/Winged helix DNA-binding domain"/>
    <property type="match status" value="1"/>
</dbReference>
<evidence type="ECO:0000256" key="7">
    <source>
        <dbReference type="ARBA" id="ARBA00022763"/>
    </source>
</evidence>
<feature type="domain" description="HTH araC/xylS-type" evidence="13">
    <location>
        <begin position="82"/>
        <end position="179"/>
    </location>
</feature>
<evidence type="ECO:0000256" key="10">
    <source>
        <dbReference type="ARBA" id="ARBA00023163"/>
    </source>
</evidence>
<dbReference type="SUPFAM" id="SSF46767">
    <property type="entry name" value="Methylated DNA-protein cysteine methyltransferase, C-terminal domain"/>
    <property type="match status" value="1"/>
</dbReference>
<dbReference type="InterPro" id="IPR036217">
    <property type="entry name" value="MethylDNA_cys_MeTrfase_DNAb"/>
</dbReference>
<dbReference type="EMBL" id="MAAF01000091">
    <property type="protein sequence ID" value="OUR77115.1"/>
    <property type="molecule type" value="Genomic_DNA"/>
</dbReference>
<name>A0A1Y5E7Z4_COLPS</name>
<comment type="catalytic activity">
    <reaction evidence="1">
        <text>a 4-O-methyl-thymidine in DNA + L-cysteinyl-[protein] = a thymidine in DNA + S-methyl-L-cysteinyl-[protein]</text>
        <dbReference type="Rhea" id="RHEA:53428"/>
        <dbReference type="Rhea" id="RHEA-COMP:10131"/>
        <dbReference type="Rhea" id="RHEA-COMP:10132"/>
        <dbReference type="Rhea" id="RHEA-COMP:13555"/>
        <dbReference type="Rhea" id="RHEA-COMP:13556"/>
        <dbReference type="ChEBI" id="CHEBI:29950"/>
        <dbReference type="ChEBI" id="CHEBI:82612"/>
        <dbReference type="ChEBI" id="CHEBI:137386"/>
        <dbReference type="ChEBI" id="CHEBI:137387"/>
        <dbReference type="EC" id="2.1.1.63"/>
    </reaction>
</comment>
<dbReference type="EC" id="2.1.1.63" evidence="4"/>
<evidence type="ECO:0000256" key="12">
    <source>
        <dbReference type="ARBA" id="ARBA00049348"/>
    </source>
</evidence>
<evidence type="ECO:0000256" key="1">
    <source>
        <dbReference type="ARBA" id="ARBA00001286"/>
    </source>
</evidence>
<comment type="cofactor">
    <cofactor evidence="2">
        <name>Zn(2+)</name>
        <dbReference type="ChEBI" id="CHEBI:29105"/>
    </cofactor>
</comment>
<sequence>MSNDVYWKAIVEQDSAFDFQFYYGVKTTKIFCNPSCNTKAPLRENVIYFEDTSSAYNDGYQACKCCKPERNANQDTGLIKLLHVCRNIEEHTEGPLTALKLASSVGLTQFQLHRLFKKYLDVTPKSYIDQVQLNTLKVNLRTSGSVTDAIFESGIESTSVIYGRMNSHLGMTPKKYREGGDGVQISYAVGITNLGLVLIAATNKGLSFLQFGKFEHQLLAKLVSEYPCAEIVLMSSKNEEQLSHWLKLLNLYIDGTSINLDIPLDVRGTAFQKKVWDFLRSIPYGKVMSYGEIAQAIGAPKAFRAVANACAGNNVALVIPCHRVIRGDGAIGGYRWGESRKRVIIDFERKNTSNESEK</sequence>
<dbReference type="GO" id="GO:0032259">
    <property type="term" value="P:methylation"/>
    <property type="evidence" value="ECO:0007669"/>
    <property type="project" value="UniProtKB-KW"/>
</dbReference>
<dbReference type="InterPro" id="IPR004026">
    <property type="entry name" value="Ada_DNA_repair_Zn-bd"/>
</dbReference>
<dbReference type="PROSITE" id="PS00374">
    <property type="entry name" value="MGMT"/>
    <property type="match status" value="1"/>
</dbReference>
<dbReference type="Pfam" id="PF12833">
    <property type="entry name" value="HTH_18"/>
    <property type="match status" value="1"/>
</dbReference>
<dbReference type="NCBIfam" id="TIGR00589">
    <property type="entry name" value="ogt"/>
    <property type="match status" value="1"/>
</dbReference>
<dbReference type="GO" id="GO:0008270">
    <property type="term" value="F:zinc ion binding"/>
    <property type="evidence" value="ECO:0007669"/>
    <property type="project" value="InterPro"/>
</dbReference>
<keyword evidence="10" id="KW-0804">Transcription</keyword>
<accession>A0A1Y5E7Z4</accession>
<dbReference type="GO" id="GO:0003908">
    <property type="term" value="F:methylated-DNA-[protein]-cysteine S-methyltransferase activity"/>
    <property type="evidence" value="ECO:0007669"/>
    <property type="project" value="UniProtKB-EC"/>
</dbReference>
<dbReference type="AlphaFoldDB" id="A0A1Y5E7Z4"/>
<dbReference type="Gene3D" id="3.30.160.70">
    <property type="entry name" value="Methylated DNA-protein cysteine methyltransferase domain"/>
    <property type="match status" value="1"/>
</dbReference>
<keyword evidence="6" id="KW-0808">Transferase</keyword>
<evidence type="ECO:0000256" key="4">
    <source>
        <dbReference type="ARBA" id="ARBA00011918"/>
    </source>
</evidence>
<evidence type="ECO:0000256" key="6">
    <source>
        <dbReference type="ARBA" id="ARBA00022679"/>
    </source>
</evidence>
<proteinExistence type="inferred from homology"/>
<dbReference type="PANTHER" id="PTHR10815">
    <property type="entry name" value="METHYLATED-DNA--PROTEIN-CYSTEINE METHYLTRANSFERASE"/>
    <property type="match status" value="1"/>
</dbReference>
<reference evidence="15" key="1">
    <citation type="journal article" date="2017" name="Proc. Natl. Acad. Sci. U.S.A.">
        <title>Simulation of Deepwater Horizon oil plume reveals substrate specialization within a complex community of hydrocarbon degraders.</title>
        <authorList>
            <person name="Hu P."/>
            <person name="Dubinsky E.A."/>
            <person name="Probst A.J."/>
            <person name="Wang J."/>
            <person name="Sieber C.M.K."/>
            <person name="Tom L.M."/>
            <person name="Gardinali P."/>
            <person name="Banfield J.F."/>
            <person name="Atlas R.M."/>
            <person name="Andersen G.L."/>
        </authorList>
    </citation>
    <scope>NUCLEOTIDE SEQUENCE [LARGE SCALE GENOMIC DNA]</scope>
</reference>
<dbReference type="GO" id="GO:0003700">
    <property type="term" value="F:DNA-binding transcription factor activity"/>
    <property type="evidence" value="ECO:0007669"/>
    <property type="project" value="InterPro"/>
</dbReference>
<dbReference type="SMART" id="SM00342">
    <property type="entry name" value="HTH_ARAC"/>
    <property type="match status" value="1"/>
</dbReference>
<evidence type="ECO:0000259" key="13">
    <source>
        <dbReference type="PROSITE" id="PS01124"/>
    </source>
</evidence>
<keyword evidence="5" id="KW-0489">Methyltransferase</keyword>
<dbReference type="GO" id="GO:0006281">
    <property type="term" value="P:DNA repair"/>
    <property type="evidence" value="ECO:0007669"/>
    <property type="project" value="UniProtKB-KW"/>
</dbReference>